<dbReference type="AlphaFoldDB" id="A0A857D8D6"/>
<organism evidence="1 2">
    <name type="scientific">Microcystis aeruginosa FD4</name>
    <dbReference type="NCBI Taxonomy" id="2686288"/>
    <lineage>
        <taxon>Bacteria</taxon>
        <taxon>Bacillati</taxon>
        <taxon>Cyanobacteriota</taxon>
        <taxon>Cyanophyceae</taxon>
        <taxon>Oscillatoriophycideae</taxon>
        <taxon>Chroococcales</taxon>
        <taxon>Microcystaceae</taxon>
        <taxon>Microcystis</taxon>
    </lineage>
</organism>
<reference evidence="1 2" key="1">
    <citation type="submission" date="2019-12" db="EMBL/GenBank/DDBJ databases">
        <title>Complete genome sequence of Microcystis aeruginosa strain FD4.</title>
        <authorList>
            <person name="Urakawa H."/>
        </authorList>
    </citation>
    <scope>NUCLEOTIDE SEQUENCE [LARGE SCALE GENOMIC DNA]</scope>
    <source>
        <strain evidence="1 2">FD4</strain>
    </source>
</reference>
<accession>A0A857D8D6</accession>
<dbReference type="Proteomes" id="UP000438345">
    <property type="component" value="Chromosome"/>
</dbReference>
<sequence>MVGDRLEDEKAAKNAGIDFLSADIWRFSPTDREF</sequence>
<gene>
    <name evidence="1" type="ORF">GQR42_24585</name>
</gene>
<name>A0A857D8D6_MICAE</name>
<proteinExistence type="predicted"/>
<dbReference type="EMBL" id="CP046973">
    <property type="protein sequence ID" value="QGZ92208.1"/>
    <property type="molecule type" value="Genomic_DNA"/>
</dbReference>
<protein>
    <submittedName>
        <fullName evidence="1">Uncharacterized protein</fullName>
    </submittedName>
</protein>
<evidence type="ECO:0000313" key="1">
    <source>
        <dbReference type="EMBL" id="QGZ92208.1"/>
    </source>
</evidence>
<evidence type="ECO:0000313" key="2">
    <source>
        <dbReference type="Proteomes" id="UP000438345"/>
    </source>
</evidence>